<dbReference type="EMBL" id="PYWC01000033">
    <property type="protein sequence ID" value="PWW76463.1"/>
    <property type="molecule type" value="Genomic_DNA"/>
</dbReference>
<evidence type="ECO:0008006" key="4">
    <source>
        <dbReference type="Google" id="ProtNLM"/>
    </source>
</evidence>
<dbReference type="Proteomes" id="UP000246991">
    <property type="component" value="Unassembled WGS sequence"/>
</dbReference>
<feature type="signal peptide" evidence="1">
    <location>
        <begin position="1"/>
        <end position="19"/>
    </location>
</feature>
<feature type="chain" id="PRO_5016278509" description="Secreted protein" evidence="1">
    <location>
        <begin position="20"/>
        <end position="97"/>
    </location>
</feature>
<sequence>MPVVSGICTVLILVCTVRARGLSRVELGLSVPVGQGWLARKVVSTTTTTTPRYTSTVFKRMHTCPPVRTGPAVNFFPTPVTPELYCTYCGPPPRPAP</sequence>
<evidence type="ECO:0000313" key="3">
    <source>
        <dbReference type="Proteomes" id="UP000246991"/>
    </source>
</evidence>
<evidence type="ECO:0000313" key="2">
    <source>
        <dbReference type="EMBL" id="PWW76463.1"/>
    </source>
</evidence>
<organism evidence="2 3">
    <name type="scientific">Tuber magnatum</name>
    <name type="common">white Piedmont truffle</name>
    <dbReference type="NCBI Taxonomy" id="42249"/>
    <lineage>
        <taxon>Eukaryota</taxon>
        <taxon>Fungi</taxon>
        <taxon>Dikarya</taxon>
        <taxon>Ascomycota</taxon>
        <taxon>Pezizomycotina</taxon>
        <taxon>Pezizomycetes</taxon>
        <taxon>Pezizales</taxon>
        <taxon>Tuberaceae</taxon>
        <taxon>Tuber</taxon>
    </lineage>
</organism>
<name>A0A317SQ11_9PEZI</name>
<comment type="caution">
    <text evidence="2">The sequence shown here is derived from an EMBL/GenBank/DDBJ whole genome shotgun (WGS) entry which is preliminary data.</text>
</comment>
<keyword evidence="1" id="KW-0732">Signal</keyword>
<protein>
    <recommendedName>
        <fullName evidence="4">Secreted protein</fullName>
    </recommendedName>
</protein>
<dbReference type="AlphaFoldDB" id="A0A317SQ11"/>
<accession>A0A317SQ11</accession>
<gene>
    <name evidence="2" type="ORF">C7212DRAFT_317972</name>
</gene>
<reference evidence="2 3" key="1">
    <citation type="submission" date="2018-03" db="EMBL/GenBank/DDBJ databases">
        <title>Genomes of Pezizomycetes fungi and the evolution of truffles.</title>
        <authorList>
            <person name="Murat C."/>
            <person name="Payen T."/>
            <person name="Noel B."/>
            <person name="Kuo A."/>
            <person name="Martin F.M."/>
        </authorList>
    </citation>
    <scope>NUCLEOTIDE SEQUENCE [LARGE SCALE GENOMIC DNA]</scope>
    <source>
        <strain evidence="2">091103-1</strain>
    </source>
</reference>
<evidence type="ECO:0000256" key="1">
    <source>
        <dbReference type="SAM" id="SignalP"/>
    </source>
</evidence>
<keyword evidence="3" id="KW-1185">Reference proteome</keyword>
<proteinExistence type="predicted"/>